<gene>
    <name evidence="2" type="ORF">N1027_17195</name>
</gene>
<sequence>MARRLRILFVAGAVAVLLTGCSPVQQGQIGITRDAQGGIVALFETCSESIDLVVIAGKAVLRGDPDVDLHRWDFDGPVAPLPFLDDFGLDPDTRYVLDASAIDPGWGWSANERKNLGSVWFDAQDLDLLNPDTVLFGDPEHHGATLVTTPERFRSIACPVD</sequence>
<name>A0ABT2GUN2_9MICO</name>
<dbReference type="PROSITE" id="PS51257">
    <property type="entry name" value="PROKAR_LIPOPROTEIN"/>
    <property type="match status" value="1"/>
</dbReference>
<reference evidence="2" key="1">
    <citation type="submission" date="2022-08" db="EMBL/GenBank/DDBJ databases">
        <authorList>
            <person name="Deng Y."/>
            <person name="Han X.-F."/>
            <person name="Zhang Y.-Q."/>
        </authorList>
    </citation>
    <scope>NUCLEOTIDE SEQUENCE</scope>
    <source>
        <strain evidence="2">CPCC 205763</strain>
    </source>
</reference>
<feature type="chain" id="PRO_5046624922" description="Lipoprotein" evidence="1">
    <location>
        <begin position="27"/>
        <end position="161"/>
    </location>
</feature>
<feature type="signal peptide" evidence="1">
    <location>
        <begin position="1"/>
        <end position="26"/>
    </location>
</feature>
<keyword evidence="3" id="KW-1185">Reference proteome</keyword>
<dbReference type="RefSeq" id="WP_259509446.1">
    <property type="nucleotide sequence ID" value="NZ_JANLCM010000002.1"/>
</dbReference>
<dbReference type="EMBL" id="JANLCM010000002">
    <property type="protein sequence ID" value="MCS5719868.1"/>
    <property type="molecule type" value="Genomic_DNA"/>
</dbReference>
<accession>A0ABT2GUN2</accession>
<evidence type="ECO:0000313" key="2">
    <source>
        <dbReference type="EMBL" id="MCS5719868.1"/>
    </source>
</evidence>
<evidence type="ECO:0000256" key="1">
    <source>
        <dbReference type="SAM" id="SignalP"/>
    </source>
</evidence>
<dbReference type="Proteomes" id="UP001165584">
    <property type="component" value="Unassembled WGS sequence"/>
</dbReference>
<evidence type="ECO:0000313" key="3">
    <source>
        <dbReference type="Proteomes" id="UP001165584"/>
    </source>
</evidence>
<protein>
    <recommendedName>
        <fullName evidence="4">Lipoprotein</fullName>
    </recommendedName>
</protein>
<organism evidence="2 3">
    <name type="scientific">Herbiconiux aconitum</name>
    <dbReference type="NCBI Taxonomy" id="2970913"/>
    <lineage>
        <taxon>Bacteria</taxon>
        <taxon>Bacillati</taxon>
        <taxon>Actinomycetota</taxon>
        <taxon>Actinomycetes</taxon>
        <taxon>Micrococcales</taxon>
        <taxon>Microbacteriaceae</taxon>
        <taxon>Herbiconiux</taxon>
    </lineage>
</organism>
<proteinExistence type="predicted"/>
<keyword evidence="1" id="KW-0732">Signal</keyword>
<comment type="caution">
    <text evidence="2">The sequence shown here is derived from an EMBL/GenBank/DDBJ whole genome shotgun (WGS) entry which is preliminary data.</text>
</comment>
<evidence type="ECO:0008006" key="4">
    <source>
        <dbReference type="Google" id="ProtNLM"/>
    </source>
</evidence>